<accession>A0A1X7VEN0</accession>
<dbReference type="EnsemblMetazoa" id="XM_003384639.3">
    <property type="protein sequence ID" value="XP_003384687.1"/>
    <property type="gene ID" value="LOC100635936"/>
</dbReference>
<protein>
    <recommendedName>
        <fullName evidence="5">Interferon-induced transmembrane protein</fullName>
    </recommendedName>
</protein>
<dbReference type="EnsemblMetazoa" id="Aqu2.1.38179_001">
    <property type="protein sequence ID" value="Aqu2.1.38179_001"/>
    <property type="gene ID" value="Aqu2.1.38179"/>
</dbReference>
<feature type="compositionally biased region" description="Low complexity" evidence="1">
    <location>
        <begin position="1"/>
        <end position="16"/>
    </location>
</feature>
<keyword evidence="2" id="KW-0812">Transmembrane</keyword>
<feature type="transmembrane region" description="Helical" evidence="2">
    <location>
        <begin position="128"/>
        <end position="154"/>
    </location>
</feature>
<feature type="transmembrane region" description="Helical" evidence="2">
    <location>
        <begin position="74"/>
        <end position="107"/>
    </location>
</feature>
<reference evidence="3" key="2">
    <citation type="submission" date="2017-05" db="UniProtKB">
        <authorList>
            <consortium name="EnsemblMetazoa"/>
        </authorList>
    </citation>
    <scope>IDENTIFICATION</scope>
</reference>
<evidence type="ECO:0000256" key="1">
    <source>
        <dbReference type="SAM" id="MobiDB-lite"/>
    </source>
</evidence>
<keyword evidence="2" id="KW-1133">Transmembrane helix</keyword>
<dbReference type="Proteomes" id="UP000007879">
    <property type="component" value="Unassembled WGS sequence"/>
</dbReference>
<evidence type="ECO:0000256" key="2">
    <source>
        <dbReference type="SAM" id="Phobius"/>
    </source>
</evidence>
<reference evidence="4" key="1">
    <citation type="journal article" date="2010" name="Nature">
        <title>The Amphimedon queenslandica genome and the evolution of animal complexity.</title>
        <authorList>
            <person name="Srivastava M."/>
            <person name="Simakov O."/>
            <person name="Chapman J."/>
            <person name="Fahey B."/>
            <person name="Gauthier M.E."/>
            <person name="Mitros T."/>
            <person name="Richards G.S."/>
            <person name="Conaco C."/>
            <person name="Dacre M."/>
            <person name="Hellsten U."/>
            <person name="Larroux C."/>
            <person name="Putnam N.H."/>
            <person name="Stanke M."/>
            <person name="Adamska M."/>
            <person name="Darling A."/>
            <person name="Degnan S.M."/>
            <person name="Oakley T.H."/>
            <person name="Plachetzki D.C."/>
            <person name="Zhai Y."/>
            <person name="Adamski M."/>
            <person name="Calcino A."/>
            <person name="Cummins S.F."/>
            <person name="Goodstein D.M."/>
            <person name="Harris C."/>
            <person name="Jackson D.J."/>
            <person name="Leys S.P."/>
            <person name="Shu S."/>
            <person name="Woodcroft B.J."/>
            <person name="Vervoort M."/>
            <person name="Kosik K.S."/>
            <person name="Manning G."/>
            <person name="Degnan B.M."/>
            <person name="Rokhsar D.S."/>
        </authorList>
    </citation>
    <scope>NUCLEOTIDE SEQUENCE [LARGE SCALE GENOMIC DNA]</scope>
</reference>
<keyword evidence="4" id="KW-1185">Reference proteome</keyword>
<gene>
    <name evidence="3" type="primary">100635936</name>
</gene>
<feature type="region of interest" description="Disordered" evidence="1">
    <location>
        <begin position="1"/>
        <end position="22"/>
    </location>
</feature>
<evidence type="ECO:0008006" key="5">
    <source>
        <dbReference type="Google" id="ProtNLM"/>
    </source>
</evidence>
<evidence type="ECO:0000313" key="4">
    <source>
        <dbReference type="Proteomes" id="UP000007879"/>
    </source>
</evidence>
<name>A0A1X7VEN0_AMPQE</name>
<sequence length="156" mass="16766">MTNVAPAPSAQSGPPSYNQGGKIDPQQPAVAMMAGQPVPMMIMQQPYQPAMAPYPYMMPPVRPELPPEFIPNDYVIPTVIIFALCCGLNLLGLMFAGPALAFSIMSFMQKSNGVPFYPQAKQYGKVALILDIIAVLWVVVCAVAIAGPIMGVYLSY</sequence>
<dbReference type="KEGG" id="aqu:100635936"/>
<proteinExistence type="predicted"/>
<organism evidence="3">
    <name type="scientific">Amphimedon queenslandica</name>
    <name type="common">Sponge</name>
    <dbReference type="NCBI Taxonomy" id="400682"/>
    <lineage>
        <taxon>Eukaryota</taxon>
        <taxon>Metazoa</taxon>
        <taxon>Porifera</taxon>
        <taxon>Demospongiae</taxon>
        <taxon>Heteroscleromorpha</taxon>
        <taxon>Haplosclerida</taxon>
        <taxon>Niphatidae</taxon>
        <taxon>Amphimedon</taxon>
    </lineage>
</organism>
<dbReference type="InParanoid" id="A0A1X7VEN0"/>
<keyword evidence="2" id="KW-0472">Membrane</keyword>
<evidence type="ECO:0000313" key="3">
    <source>
        <dbReference type="EnsemblMetazoa" id="Aqu2.1.38179_001"/>
    </source>
</evidence>
<dbReference type="AlphaFoldDB" id="A0A1X7VEN0"/>